<gene>
    <name evidence="2" type="ORF">H6G97_30435</name>
</gene>
<name>A0ABR8DXM0_9NOSO</name>
<evidence type="ECO:0000313" key="2">
    <source>
        <dbReference type="EMBL" id="MBD2533637.1"/>
    </source>
</evidence>
<accession>A0ABR8DXM0</accession>
<evidence type="ECO:0000313" key="3">
    <source>
        <dbReference type="Proteomes" id="UP000623440"/>
    </source>
</evidence>
<comment type="caution">
    <text evidence="2">The sequence shown here is derived from an EMBL/GenBank/DDBJ whole genome shotgun (WGS) entry which is preliminary data.</text>
</comment>
<feature type="chain" id="PRO_5046619264" description="PEP-CTERM sorting domain-containing protein" evidence="1">
    <location>
        <begin position="29"/>
        <end position="260"/>
    </location>
</feature>
<dbReference type="Proteomes" id="UP000623440">
    <property type="component" value="Unassembled WGS sequence"/>
</dbReference>
<sequence length="260" mass="27611">MKAKLLSPMATIPLIVAGVVTGTSIANAATVGSRIDFSGYVFASSNQLDYVESSGLSQSPNPNLDGSFQVLDASSSFAPALTFPSQFGIIHDIHEGIASGLITQSSPLFNGSDNPDLYVQNFLRLTTPGLVDFRFQLETVKRVAEIDPNSDPLDPSILKISSSLTGTLTDLITNEVQAAVGSFVPNLPPGLKLSQLTPNDFLGPVLYNGSLQVVSKPTPQVVPEPTANAGLTLFGVFAVGYRLNKRKKLTQARKVRTSSF</sequence>
<feature type="signal peptide" evidence="1">
    <location>
        <begin position="1"/>
        <end position="28"/>
    </location>
</feature>
<reference evidence="2 3" key="1">
    <citation type="journal article" date="2020" name="ISME J.">
        <title>Comparative genomics reveals insights into cyanobacterial evolution and habitat adaptation.</title>
        <authorList>
            <person name="Chen M.Y."/>
            <person name="Teng W.K."/>
            <person name="Zhao L."/>
            <person name="Hu C.X."/>
            <person name="Zhou Y.K."/>
            <person name="Han B.P."/>
            <person name="Song L.R."/>
            <person name="Shu W.S."/>
        </authorList>
    </citation>
    <scope>NUCLEOTIDE SEQUENCE [LARGE SCALE GENOMIC DNA]</scope>
    <source>
        <strain evidence="2 3">FACHB-838</strain>
    </source>
</reference>
<keyword evidence="3" id="KW-1185">Reference proteome</keyword>
<dbReference type="RefSeq" id="WP_190944197.1">
    <property type="nucleotide sequence ID" value="NZ_JACJSI010000106.1"/>
</dbReference>
<dbReference type="EMBL" id="JACJSI010000106">
    <property type="protein sequence ID" value="MBD2533637.1"/>
    <property type="molecule type" value="Genomic_DNA"/>
</dbReference>
<protein>
    <recommendedName>
        <fullName evidence="4">PEP-CTERM sorting domain-containing protein</fullName>
    </recommendedName>
</protein>
<evidence type="ECO:0008006" key="4">
    <source>
        <dbReference type="Google" id="ProtNLM"/>
    </source>
</evidence>
<keyword evidence="1" id="KW-0732">Signal</keyword>
<organism evidence="2 3">
    <name type="scientific">Nostoc flagelliforme FACHB-838</name>
    <dbReference type="NCBI Taxonomy" id="2692904"/>
    <lineage>
        <taxon>Bacteria</taxon>
        <taxon>Bacillati</taxon>
        <taxon>Cyanobacteriota</taxon>
        <taxon>Cyanophyceae</taxon>
        <taxon>Nostocales</taxon>
        <taxon>Nostocaceae</taxon>
        <taxon>Nostoc</taxon>
    </lineage>
</organism>
<proteinExistence type="predicted"/>
<evidence type="ECO:0000256" key="1">
    <source>
        <dbReference type="SAM" id="SignalP"/>
    </source>
</evidence>